<protein>
    <recommendedName>
        <fullName evidence="4">VRR-NUC domain-containing protein</fullName>
    </recommendedName>
</protein>
<dbReference type="GO" id="GO:0003676">
    <property type="term" value="F:nucleic acid binding"/>
    <property type="evidence" value="ECO:0007669"/>
    <property type="project" value="InterPro"/>
</dbReference>
<sequence>MAKGLRLSVADIDRIAVRSSKWGGNKHLCEVGTNSDGAIGDRLTSMINAADSKSKSKPKQPSKNNATNKKTSKTCNGVVGTRKEVPKRVLAVEDNLDWLDDILRADKDIAMGVMLGLRSEFVKSLSPHKRRFVALALDKSQYSTQKREHYVQVRLFYAAETKLPELYEVMYAVPNGGLRLDSVGLEMLAEGQKKGQLDINVDVAKGGAFGFRLEVKTSIGKPSPEQIKNVESLNSRGYKAVIMRGFDDCWAALENYWNLPPTKFNGFAV</sequence>
<evidence type="ECO:0000313" key="3">
    <source>
        <dbReference type="Proteomes" id="UP000241426"/>
    </source>
</evidence>
<feature type="compositionally biased region" description="Low complexity" evidence="1">
    <location>
        <begin position="61"/>
        <end position="75"/>
    </location>
</feature>
<evidence type="ECO:0000256" key="1">
    <source>
        <dbReference type="SAM" id="MobiDB-lite"/>
    </source>
</evidence>
<reference evidence="2 3" key="1">
    <citation type="submission" date="2018-01" db="EMBL/GenBank/DDBJ databases">
        <title>Whole genome sequencing of Histamine producing bacteria.</title>
        <authorList>
            <person name="Butler K."/>
        </authorList>
    </citation>
    <scope>NUCLEOTIDE SEQUENCE [LARGE SCALE GENOMIC DNA]</scope>
    <source>
        <strain evidence="2 3">FS-7.2</strain>
    </source>
</reference>
<evidence type="ECO:0000313" key="2">
    <source>
        <dbReference type="EMBL" id="PSV00727.1"/>
    </source>
</evidence>
<gene>
    <name evidence="2" type="ORF">C9J27_06180</name>
</gene>
<feature type="region of interest" description="Disordered" evidence="1">
    <location>
        <begin position="50"/>
        <end position="75"/>
    </location>
</feature>
<dbReference type="Proteomes" id="UP000241426">
    <property type="component" value="Unassembled WGS sequence"/>
</dbReference>
<name>A0A2T3KM29_9GAMM</name>
<evidence type="ECO:0008006" key="4">
    <source>
        <dbReference type="Google" id="ProtNLM"/>
    </source>
</evidence>
<comment type="caution">
    <text evidence="2">The sequence shown here is derived from an EMBL/GenBank/DDBJ whole genome shotgun (WGS) entry which is preliminary data.</text>
</comment>
<dbReference type="InterPro" id="IPR011856">
    <property type="entry name" value="tRNA_endonuc-like_dom_sf"/>
</dbReference>
<proteinExistence type="predicted"/>
<dbReference type="RefSeq" id="WP_107289357.1">
    <property type="nucleotide sequence ID" value="NZ_PYNF01000003.1"/>
</dbReference>
<dbReference type="EMBL" id="PYNF01000003">
    <property type="protein sequence ID" value="PSV00727.1"/>
    <property type="molecule type" value="Genomic_DNA"/>
</dbReference>
<organism evidence="2 3">
    <name type="scientific">Photobacterium kishitanii</name>
    <dbReference type="NCBI Taxonomy" id="318456"/>
    <lineage>
        <taxon>Bacteria</taxon>
        <taxon>Pseudomonadati</taxon>
        <taxon>Pseudomonadota</taxon>
        <taxon>Gammaproteobacteria</taxon>
        <taxon>Vibrionales</taxon>
        <taxon>Vibrionaceae</taxon>
        <taxon>Photobacterium</taxon>
    </lineage>
</organism>
<accession>A0A2T3KM29</accession>
<dbReference type="Gene3D" id="3.40.1350.10">
    <property type="match status" value="1"/>
</dbReference>
<dbReference type="AlphaFoldDB" id="A0A2T3KM29"/>